<dbReference type="Proteomes" id="UP000095286">
    <property type="component" value="Unplaced"/>
</dbReference>
<sequence>MQSRIDNIVTKTEDINLKLEKMTNNLQLPNIKTTDLSWTNYRLNDYMSPISYDLFVYPNLDTMELKGKVTIEVKVIKPTNLIVIHGSDMTFTDVKILVASQPIKFQIEYNTKFNQFIFVTKEELKEGKDLTIEIDYIGHIQKNFKGLYISTDHHADGTKSRSAFTQLAPIDARFMFPCFDEPIFKAVFKLSVQRKTTHSTVSNQHLLKTETIEGNPDFVIDHFNESVKMSTYLLALGVLEDYSHVSITTNETKSPLKITLFAPTDMIEGRSALALEVAAKSVAFFEKYFDIPYDSDKLDLVALSDFTYGAMENNFAVFFRTSMLLYNPKEDTKANLQMVTSIICHEVSHMWFGNKVTMKFWEDLYLNEGFAKNLEKMCANHVLPDHNIPETIFEAGDADALKVDAFKSSMAVSAFVNSDEAVVARFDPISYKKGSSIIQSVRKLCGEEQVRKALNEYINTFKYANAESEDLWKVIQKYAPKDMDVSISDFAKCYLVQAGYPMLKTKRVGDKVEVTTAGRYLYLNSEEDTDSKWNVPVFYTTSDNKSGSKWLKASENTIELPINEKWYILNDGIAAYFRVLYSTEEYTALAKQLVEDSSKISAMNKMMLINDAFNFAYSGDLSISVALDLIKFVQEGKEDNTNLLSIIINRMSEISNLMIDSDFDLDDQFMVQLLIKQYMQVDWEKIAVEPPKEIFTSTFLKSMCSYKTKECAVKAMNYFNNWLKDEDSIPSMYIELALAQGLREGKDSSAFNAIYAQYKKTRSPHRKAMYMIALTKAPRIEDLKRALQMSLSPDEVPINLLSNYLVGLLKNKKHHHIVWNFMKEHFEIYHDLMKDDKTILFRFIEFMVESFSTEEKLSDVKYLIKKHQVNIDQRIITKVENTISKNIQWRHHNEKNFTNYVINFVESKKN</sequence>
<evidence type="ECO:0000313" key="1">
    <source>
        <dbReference type="Proteomes" id="UP000095286"/>
    </source>
</evidence>
<proteinExistence type="predicted"/>
<dbReference type="WBParaSite" id="RSKR_0000263200.1">
    <property type="protein sequence ID" value="RSKR_0000263200.1"/>
    <property type="gene ID" value="RSKR_0000263200"/>
</dbReference>
<organism evidence="1 2">
    <name type="scientific">Rhabditophanes sp. KR3021</name>
    <dbReference type="NCBI Taxonomy" id="114890"/>
    <lineage>
        <taxon>Eukaryota</taxon>
        <taxon>Metazoa</taxon>
        <taxon>Ecdysozoa</taxon>
        <taxon>Nematoda</taxon>
        <taxon>Chromadorea</taxon>
        <taxon>Rhabditida</taxon>
        <taxon>Tylenchina</taxon>
        <taxon>Panagrolaimomorpha</taxon>
        <taxon>Strongyloidoidea</taxon>
        <taxon>Alloionematidae</taxon>
        <taxon>Rhabditophanes</taxon>
    </lineage>
</organism>
<accession>A0AC35TN85</accession>
<name>A0AC35TN85_9BILA</name>
<evidence type="ECO:0000313" key="2">
    <source>
        <dbReference type="WBParaSite" id="RSKR_0000263200.1"/>
    </source>
</evidence>
<reference evidence="2" key="1">
    <citation type="submission" date="2016-11" db="UniProtKB">
        <authorList>
            <consortium name="WormBaseParasite"/>
        </authorList>
    </citation>
    <scope>IDENTIFICATION</scope>
    <source>
        <strain evidence="2">KR3021</strain>
    </source>
</reference>
<protein>
    <submittedName>
        <fullName evidence="2">Aminopeptidase</fullName>
    </submittedName>
</protein>